<keyword evidence="3" id="KW-1185">Reference proteome</keyword>
<proteinExistence type="predicted"/>
<evidence type="ECO:0000313" key="3">
    <source>
        <dbReference type="Proteomes" id="UP000593932"/>
    </source>
</evidence>
<evidence type="ECO:0000313" key="2">
    <source>
        <dbReference type="EMBL" id="QOW22363.1"/>
    </source>
</evidence>
<dbReference type="Pfam" id="PF08808">
    <property type="entry name" value="RES"/>
    <property type="match status" value="1"/>
</dbReference>
<sequence>MEVLDTLSRVDAQLFRNITSLRLSENLFDDLVPDRAGQDAAIAAEMAVRKTAPGVIERGLYYSQAIDYPFASDPVVGSRFGDGTIRVWYGAFDDATARAETCWHALRQGNDLIDPPETVFVRYRAVYTVRARGLFADLRGKEVAFPELVGDDYAPTQPIGRYAANQGLAGLVYPSARWPEGECLAAFRAVPLSDAALAYYLTYRIDLDTQTVAIERTPGVVDQRLHISELRRSR</sequence>
<reference evidence="2 3" key="1">
    <citation type="submission" date="2020-10" db="EMBL/GenBank/DDBJ databases">
        <title>complete genome sequencing of Lysobacter sp. H23M41.</title>
        <authorList>
            <person name="Bae J.-W."/>
            <person name="Lee S.-Y."/>
        </authorList>
    </citation>
    <scope>NUCLEOTIDE SEQUENCE [LARGE SCALE GENOMIC DNA]</scope>
    <source>
        <strain evidence="2 3">H23M41</strain>
    </source>
</reference>
<feature type="domain" description="RES" evidence="1">
    <location>
        <begin position="65"/>
        <end position="198"/>
    </location>
</feature>
<evidence type="ECO:0000259" key="1">
    <source>
        <dbReference type="SMART" id="SM00953"/>
    </source>
</evidence>
<accession>A0A7S6UL91</accession>
<gene>
    <name evidence="2" type="ORF">INQ42_01775</name>
</gene>
<dbReference type="SMART" id="SM00953">
    <property type="entry name" value="RES"/>
    <property type="match status" value="1"/>
</dbReference>
<dbReference type="Proteomes" id="UP000593932">
    <property type="component" value="Chromosome"/>
</dbReference>
<organism evidence="2 3">
    <name type="scientific">Novilysobacter avium</name>
    <dbReference type="NCBI Taxonomy" id="2781023"/>
    <lineage>
        <taxon>Bacteria</taxon>
        <taxon>Pseudomonadati</taxon>
        <taxon>Pseudomonadota</taxon>
        <taxon>Gammaproteobacteria</taxon>
        <taxon>Lysobacterales</taxon>
        <taxon>Lysobacteraceae</taxon>
        <taxon>Novilysobacter</taxon>
    </lineage>
</organism>
<name>A0A7S6UL91_9GAMM</name>
<dbReference type="RefSeq" id="WP_193985696.1">
    <property type="nucleotide sequence ID" value="NZ_CP063657.1"/>
</dbReference>
<dbReference type="InterPro" id="IPR014914">
    <property type="entry name" value="RES_dom"/>
</dbReference>
<protein>
    <submittedName>
        <fullName evidence="2">RES family NAD+ phosphorylase</fullName>
    </submittedName>
</protein>
<dbReference type="EMBL" id="CP063657">
    <property type="protein sequence ID" value="QOW22363.1"/>
    <property type="molecule type" value="Genomic_DNA"/>
</dbReference>